<evidence type="ECO:0000256" key="2">
    <source>
        <dbReference type="ARBA" id="ARBA00009514"/>
    </source>
</evidence>
<evidence type="ECO:0000313" key="7">
    <source>
        <dbReference type="EMBL" id="EFJ15116.1"/>
    </source>
</evidence>
<feature type="region of interest" description="Disordered" evidence="5">
    <location>
        <begin position="90"/>
        <end position="124"/>
    </location>
</feature>
<keyword evidence="3" id="KW-0090">Biological rhythms</keyword>
<comment type="similarity">
    <text evidence="2">Belongs to the EARLY FLOWERING 4 family.</text>
</comment>
<dbReference type="InterPro" id="IPR040462">
    <property type="entry name" value="EARLY_FLOWERING_4"/>
</dbReference>
<evidence type="ECO:0000256" key="4">
    <source>
        <dbReference type="ARBA" id="ARBA00023242"/>
    </source>
</evidence>
<protein>
    <submittedName>
        <fullName evidence="7">Uncharacterized protein ELF4-L3</fullName>
    </submittedName>
</protein>
<dbReference type="OMA" id="DAKIMHT"/>
<gene>
    <name evidence="7" type="primary">ELF4-L3</name>
    <name evidence="7" type="ORF">SELMODRAFT_118674</name>
</gene>
<dbReference type="AlphaFoldDB" id="D8SJV9"/>
<dbReference type="FunCoup" id="D8SJV9">
    <property type="interactions" value="496"/>
</dbReference>
<dbReference type="Gramene" id="EFJ15116">
    <property type="protein sequence ID" value="EFJ15116"/>
    <property type="gene ID" value="SELMODRAFT_118674"/>
</dbReference>
<sequence length="124" mass="13370">MEADASSAPAKAPPVDRKMWAAFERGFSQVQFLLDHNRLLINEINQNQESKVPESLSRNVVLIKELNKNIGQVVSLYSTISSSFVKSFENSQEGDSIPAPGTAKAMDSPAAAAGAVGHKRVRSS</sequence>
<dbReference type="GO" id="GO:0009649">
    <property type="term" value="P:entrainment of circadian clock"/>
    <property type="evidence" value="ECO:0000318"/>
    <property type="project" value="GO_Central"/>
</dbReference>
<dbReference type="Proteomes" id="UP000001514">
    <property type="component" value="Unassembled WGS sequence"/>
</dbReference>
<dbReference type="PANTHER" id="PTHR33469">
    <property type="entry name" value="PROTEIN ELF4-LIKE 4"/>
    <property type="match status" value="1"/>
</dbReference>
<evidence type="ECO:0000256" key="5">
    <source>
        <dbReference type="SAM" id="MobiDB-lite"/>
    </source>
</evidence>
<dbReference type="InParanoid" id="D8SJV9"/>
<keyword evidence="4" id="KW-0539">Nucleus</keyword>
<feature type="domain" description="Protein EARLY FLOWERING 4" evidence="6">
    <location>
        <begin position="15"/>
        <end position="95"/>
    </location>
</feature>
<organism evidence="8">
    <name type="scientific">Selaginella moellendorffii</name>
    <name type="common">Spikemoss</name>
    <dbReference type="NCBI Taxonomy" id="88036"/>
    <lineage>
        <taxon>Eukaryota</taxon>
        <taxon>Viridiplantae</taxon>
        <taxon>Streptophyta</taxon>
        <taxon>Embryophyta</taxon>
        <taxon>Tracheophyta</taxon>
        <taxon>Lycopodiopsida</taxon>
        <taxon>Selaginellales</taxon>
        <taxon>Selaginellaceae</taxon>
        <taxon>Selaginella</taxon>
    </lineage>
</organism>
<dbReference type="OrthoDB" id="1895690at2759"/>
<comment type="subcellular location">
    <subcellularLocation>
        <location evidence="1">Nucleus</location>
    </subcellularLocation>
</comment>
<name>D8SJV9_SELML</name>
<dbReference type="PANTHER" id="PTHR33469:SF16">
    <property type="entry name" value="PROTEIN ELF4-LIKE 4"/>
    <property type="match status" value="1"/>
</dbReference>
<dbReference type="GO" id="GO:0042753">
    <property type="term" value="P:positive regulation of circadian rhythm"/>
    <property type="evidence" value="ECO:0007669"/>
    <property type="project" value="InterPro"/>
</dbReference>
<evidence type="ECO:0000256" key="3">
    <source>
        <dbReference type="ARBA" id="ARBA00023108"/>
    </source>
</evidence>
<dbReference type="InterPro" id="IPR009741">
    <property type="entry name" value="EARLY_FLOWERING_4_dom"/>
</dbReference>
<dbReference type="EMBL" id="GL377624">
    <property type="protein sequence ID" value="EFJ15116.1"/>
    <property type="molecule type" value="Genomic_DNA"/>
</dbReference>
<evidence type="ECO:0000313" key="8">
    <source>
        <dbReference type="Proteomes" id="UP000001514"/>
    </source>
</evidence>
<proteinExistence type="inferred from homology"/>
<dbReference type="GO" id="GO:0005634">
    <property type="term" value="C:nucleus"/>
    <property type="evidence" value="ECO:0007669"/>
    <property type="project" value="UniProtKB-SubCell"/>
</dbReference>
<dbReference type="Pfam" id="PF07011">
    <property type="entry name" value="Elf4"/>
    <property type="match status" value="1"/>
</dbReference>
<dbReference type="eggNOG" id="ENOG502RZ6B">
    <property type="taxonomic scope" value="Eukaryota"/>
</dbReference>
<keyword evidence="8" id="KW-1185">Reference proteome</keyword>
<dbReference type="KEGG" id="smo:SELMODRAFT_118674"/>
<dbReference type="GO" id="GO:0048511">
    <property type="term" value="P:rhythmic process"/>
    <property type="evidence" value="ECO:0007669"/>
    <property type="project" value="UniProtKB-KW"/>
</dbReference>
<dbReference type="STRING" id="88036.D8SJV9"/>
<evidence type="ECO:0000259" key="6">
    <source>
        <dbReference type="Pfam" id="PF07011"/>
    </source>
</evidence>
<accession>D8SJV9</accession>
<dbReference type="HOGENOM" id="CLU_119738_1_0_1"/>
<evidence type="ECO:0000256" key="1">
    <source>
        <dbReference type="ARBA" id="ARBA00004123"/>
    </source>
</evidence>
<dbReference type="GeneID" id="9643976"/>
<reference evidence="7 8" key="1">
    <citation type="journal article" date="2011" name="Science">
        <title>The Selaginella genome identifies genetic changes associated with the evolution of vascular plants.</title>
        <authorList>
            <person name="Banks J.A."/>
            <person name="Nishiyama T."/>
            <person name="Hasebe M."/>
            <person name="Bowman J.L."/>
            <person name="Gribskov M."/>
            <person name="dePamphilis C."/>
            <person name="Albert V.A."/>
            <person name="Aono N."/>
            <person name="Aoyama T."/>
            <person name="Ambrose B.A."/>
            <person name="Ashton N.W."/>
            <person name="Axtell M.J."/>
            <person name="Barker E."/>
            <person name="Barker M.S."/>
            <person name="Bennetzen J.L."/>
            <person name="Bonawitz N.D."/>
            <person name="Chapple C."/>
            <person name="Cheng C."/>
            <person name="Correa L.G."/>
            <person name="Dacre M."/>
            <person name="DeBarry J."/>
            <person name="Dreyer I."/>
            <person name="Elias M."/>
            <person name="Engstrom E.M."/>
            <person name="Estelle M."/>
            <person name="Feng L."/>
            <person name="Finet C."/>
            <person name="Floyd S.K."/>
            <person name="Frommer W.B."/>
            <person name="Fujita T."/>
            <person name="Gramzow L."/>
            <person name="Gutensohn M."/>
            <person name="Harholt J."/>
            <person name="Hattori M."/>
            <person name="Heyl A."/>
            <person name="Hirai T."/>
            <person name="Hiwatashi Y."/>
            <person name="Ishikawa M."/>
            <person name="Iwata M."/>
            <person name="Karol K.G."/>
            <person name="Koehler B."/>
            <person name="Kolukisaoglu U."/>
            <person name="Kubo M."/>
            <person name="Kurata T."/>
            <person name="Lalonde S."/>
            <person name="Li K."/>
            <person name="Li Y."/>
            <person name="Litt A."/>
            <person name="Lyons E."/>
            <person name="Manning G."/>
            <person name="Maruyama T."/>
            <person name="Michael T.P."/>
            <person name="Mikami K."/>
            <person name="Miyazaki S."/>
            <person name="Morinaga S."/>
            <person name="Murata T."/>
            <person name="Mueller-Roeber B."/>
            <person name="Nelson D.R."/>
            <person name="Obara M."/>
            <person name="Oguri Y."/>
            <person name="Olmstead R.G."/>
            <person name="Onodera N."/>
            <person name="Petersen B.L."/>
            <person name="Pils B."/>
            <person name="Prigge M."/>
            <person name="Rensing S.A."/>
            <person name="Riano-Pachon D.M."/>
            <person name="Roberts A.W."/>
            <person name="Sato Y."/>
            <person name="Scheller H.V."/>
            <person name="Schulz B."/>
            <person name="Schulz C."/>
            <person name="Shakirov E.V."/>
            <person name="Shibagaki N."/>
            <person name="Shinohara N."/>
            <person name="Shippen D.E."/>
            <person name="Soerensen I."/>
            <person name="Sotooka R."/>
            <person name="Sugimoto N."/>
            <person name="Sugita M."/>
            <person name="Sumikawa N."/>
            <person name="Tanurdzic M."/>
            <person name="Theissen G."/>
            <person name="Ulvskov P."/>
            <person name="Wakazuki S."/>
            <person name="Weng J.K."/>
            <person name="Willats W.W."/>
            <person name="Wipf D."/>
            <person name="Wolf P.G."/>
            <person name="Yang L."/>
            <person name="Zimmer A.D."/>
            <person name="Zhu Q."/>
            <person name="Mitros T."/>
            <person name="Hellsten U."/>
            <person name="Loque D."/>
            <person name="Otillar R."/>
            <person name="Salamov A."/>
            <person name="Schmutz J."/>
            <person name="Shapiro H."/>
            <person name="Lindquist E."/>
            <person name="Lucas S."/>
            <person name="Rokhsar D."/>
            <person name="Grigoriev I.V."/>
        </authorList>
    </citation>
    <scope>NUCLEOTIDE SEQUENCE [LARGE SCALE GENOMIC DNA]</scope>
</reference>